<gene>
    <name evidence="2" type="ORF">CLV43_105357</name>
</gene>
<dbReference type="RefSeq" id="WP_106188602.1">
    <property type="nucleotide sequence ID" value="NZ_PVTF01000005.1"/>
</dbReference>
<keyword evidence="3" id="KW-1185">Reference proteome</keyword>
<accession>A0A2T0T7D9</accession>
<name>A0A2T0T7D9_9PSEU</name>
<evidence type="ECO:0000313" key="2">
    <source>
        <dbReference type="EMBL" id="PRY41599.1"/>
    </source>
</evidence>
<feature type="chain" id="PRO_5015418513" description="Secreted protein" evidence="1">
    <location>
        <begin position="29"/>
        <end position="76"/>
    </location>
</feature>
<dbReference type="OrthoDB" id="9872390at2"/>
<keyword evidence="1" id="KW-0732">Signal</keyword>
<dbReference type="Proteomes" id="UP000239494">
    <property type="component" value="Unassembled WGS sequence"/>
</dbReference>
<evidence type="ECO:0000256" key="1">
    <source>
        <dbReference type="SAM" id="SignalP"/>
    </source>
</evidence>
<evidence type="ECO:0000313" key="3">
    <source>
        <dbReference type="Proteomes" id="UP000239494"/>
    </source>
</evidence>
<evidence type="ECO:0008006" key="4">
    <source>
        <dbReference type="Google" id="ProtNLM"/>
    </source>
</evidence>
<organism evidence="2 3">
    <name type="scientific">Umezawaea tangerina</name>
    <dbReference type="NCBI Taxonomy" id="84725"/>
    <lineage>
        <taxon>Bacteria</taxon>
        <taxon>Bacillati</taxon>
        <taxon>Actinomycetota</taxon>
        <taxon>Actinomycetes</taxon>
        <taxon>Pseudonocardiales</taxon>
        <taxon>Pseudonocardiaceae</taxon>
        <taxon>Umezawaea</taxon>
    </lineage>
</organism>
<comment type="caution">
    <text evidence="2">The sequence shown here is derived from an EMBL/GenBank/DDBJ whole genome shotgun (WGS) entry which is preliminary data.</text>
</comment>
<protein>
    <recommendedName>
        <fullName evidence="4">Secreted protein</fullName>
    </recommendedName>
</protein>
<sequence length="76" mass="8179">MKNALGRLGAITLVVGSLLGFAAGTASAGNPQYIRSYQWQADCERAADEIRSGGDLAAYCTWDQGHTEWDLFVLSL</sequence>
<proteinExistence type="predicted"/>
<dbReference type="AlphaFoldDB" id="A0A2T0T7D9"/>
<feature type="signal peptide" evidence="1">
    <location>
        <begin position="1"/>
        <end position="28"/>
    </location>
</feature>
<dbReference type="EMBL" id="PVTF01000005">
    <property type="protein sequence ID" value="PRY41599.1"/>
    <property type="molecule type" value="Genomic_DNA"/>
</dbReference>
<reference evidence="2 3" key="1">
    <citation type="submission" date="2018-03" db="EMBL/GenBank/DDBJ databases">
        <title>Genomic Encyclopedia of Archaeal and Bacterial Type Strains, Phase II (KMG-II): from individual species to whole genera.</title>
        <authorList>
            <person name="Goeker M."/>
        </authorList>
    </citation>
    <scope>NUCLEOTIDE SEQUENCE [LARGE SCALE GENOMIC DNA]</scope>
    <source>
        <strain evidence="2 3">DSM 44720</strain>
    </source>
</reference>